<organism evidence="4 5">
    <name type="scientific">Candidatus Scatomorpha intestinavium</name>
    <dbReference type="NCBI Taxonomy" id="2840922"/>
    <lineage>
        <taxon>Bacteria</taxon>
        <taxon>Bacillati</taxon>
        <taxon>Bacillota</taxon>
        <taxon>Clostridia</taxon>
        <taxon>Eubacteriales</taxon>
        <taxon>Candidatus Scatomorpha</taxon>
    </lineage>
</organism>
<dbReference type="Pfam" id="PF00596">
    <property type="entry name" value="Aldolase_II"/>
    <property type="match status" value="1"/>
</dbReference>
<comment type="caution">
    <text evidence="4">The sequence shown here is derived from an EMBL/GenBank/DDBJ whole genome shotgun (WGS) entry which is preliminary data.</text>
</comment>
<evidence type="ECO:0000256" key="2">
    <source>
        <dbReference type="ARBA" id="ARBA00023239"/>
    </source>
</evidence>
<dbReference type="InterPro" id="IPR036409">
    <property type="entry name" value="Aldolase_II/adducin_N_sf"/>
</dbReference>
<dbReference type="SMART" id="SM01007">
    <property type="entry name" value="Aldolase_II"/>
    <property type="match status" value="1"/>
</dbReference>
<dbReference type="GO" id="GO:0016832">
    <property type="term" value="F:aldehyde-lyase activity"/>
    <property type="evidence" value="ECO:0007669"/>
    <property type="project" value="TreeGrafter"/>
</dbReference>
<sequence>MSAREEVVSAAQGFAASGLTVATWGNISLREGESVYITPSGMDYASLLPEDITEVSAADGRVLSGARRPSTETALHLAVYAARPEVRAIVHTHAAESTAFAVTGRTVPVITDEAAQVLRGAVRTAEYALPGTRELAERCVEALGAEAMACLLRSHGAVCLGESLKAALVCARVLEQTCEIYRLAQSLGGPAKPFPKERVETMKLFLQNSYGQKQY</sequence>
<dbReference type="SUPFAM" id="SSF53639">
    <property type="entry name" value="AraD/HMP-PK domain-like"/>
    <property type="match status" value="1"/>
</dbReference>
<evidence type="ECO:0000313" key="4">
    <source>
        <dbReference type="EMBL" id="HIQ77667.1"/>
    </source>
</evidence>
<reference evidence="4" key="1">
    <citation type="submission" date="2020-10" db="EMBL/GenBank/DDBJ databases">
        <authorList>
            <person name="Gilroy R."/>
        </authorList>
    </citation>
    <scope>NUCLEOTIDE SEQUENCE</scope>
    <source>
        <strain evidence="4">ChiBcolR7-354</strain>
    </source>
</reference>
<dbReference type="GO" id="GO:0046872">
    <property type="term" value="F:metal ion binding"/>
    <property type="evidence" value="ECO:0007669"/>
    <property type="project" value="UniProtKB-KW"/>
</dbReference>
<protein>
    <submittedName>
        <fullName evidence="4">Class II aldolase/adducin family protein</fullName>
    </submittedName>
</protein>
<dbReference type="InterPro" id="IPR050197">
    <property type="entry name" value="Aldolase_class_II_sugar_metab"/>
</dbReference>
<dbReference type="Gene3D" id="3.40.225.10">
    <property type="entry name" value="Class II aldolase/adducin N-terminal domain"/>
    <property type="match status" value="1"/>
</dbReference>
<accession>A0A9D0ZBN4</accession>
<feature type="domain" description="Class II aldolase/adducin N-terminal" evidence="3">
    <location>
        <begin position="5"/>
        <end position="182"/>
    </location>
</feature>
<proteinExistence type="predicted"/>
<dbReference type="Proteomes" id="UP000824262">
    <property type="component" value="Unassembled WGS sequence"/>
</dbReference>
<keyword evidence="1" id="KW-0479">Metal-binding</keyword>
<dbReference type="InterPro" id="IPR001303">
    <property type="entry name" value="Aldolase_II/adducin_N"/>
</dbReference>
<gene>
    <name evidence="4" type="ORF">IAB77_00235</name>
</gene>
<evidence type="ECO:0000256" key="1">
    <source>
        <dbReference type="ARBA" id="ARBA00022723"/>
    </source>
</evidence>
<evidence type="ECO:0000259" key="3">
    <source>
        <dbReference type="SMART" id="SM01007"/>
    </source>
</evidence>
<dbReference type="AlphaFoldDB" id="A0A9D0ZBN4"/>
<dbReference type="PANTHER" id="PTHR22789">
    <property type="entry name" value="FUCULOSE PHOSPHATE ALDOLASE"/>
    <property type="match status" value="1"/>
</dbReference>
<reference evidence="4" key="2">
    <citation type="journal article" date="2021" name="PeerJ">
        <title>Extensive microbial diversity within the chicken gut microbiome revealed by metagenomics and culture.</title>
        <authorList>
            <person name="Gilroy R."/>
            <person name="Ravi A."/>
            <person name="Getino M."/>
            <person name="Pursley I."/>
            <person name="Horton D.L."/>
            <person name="Alikhan N.F."/>
            <person name="Baker D."/>
            <person name="Gharbi K."/>
            <person name="Hall N."/>
            <person name="Watson M."/>
            <person name="Adriaenssens E.M."/>
            <person name="Foster-Nyarko E."/>
            <person name="Jarju S."/>
            <person name="Secka A."/>
            <person name="Antonio M."/>
            <person name="Oren A."/>
            <person name="Chaudhuri R.R."/>
            <person name="La Ragione R."/>
            <person name="Hildebrand F."/>
            <person name="Pallen M.J."/>
        </authorList>
    </citation>
    <scope>NUCLEOTIDE SEQUENCE</scope>
    <source>
        <strain evidence="4">ChiBcolR7-354</strain>
    </source>
</reference>
<evidence type="ECO:0000313" key="5">
    <source>
        <dbReference type="Proteomes" id="UP000824262"/>
    </source>
</evidence>
<dbReference type="GO" id="GO:0019323">
    <property type="term" value="P:pentose catabolic process"/>
    <property type="evidence" value="ECO:0007669"/>
    <property type="project" value="TreeGrafter"/>
</dbReference>
<dbReference type="EMBL" id="DVGA01000004">
    <property type="protein sequence ID" value="HIQ77667.1"/>
    <property type="molecule type" value="Genomic_DNA"/>
</dbReference>
<dbReference type="GO" id="GO:0005829">
    <property type="term" value="C:cytosol"/>
    <property type="evidence" value="ECO:0007669"/>
    <property type="project" value="TreeGrafter"/>
</dbReference>
<dbReference type="PANTHER" id="PTHR22789:SF0">
    <property type="entry name" value="3-OXO-TETRONATE 4-PHOSPHATE DECARBOXYLASE-RELATED"/>
    <property type="match status" value="1"/>
</dbReference>
<name>A0A9D0ZBN4_9FIRM</name>
<keyword evidence="2" id="KW-0456">Lyase</keyword>